<comment type="subcellular location">
    <subcellularLocation>
        <location evidence="1">Cytoplasm</location>
    </subcellularLocation>
</comment>
<dbReference type="RefSeq" id="WP_424945281.1">
    <property type="nucleotide sequence ID" value="NZ_SLWU01000035.1"/>
</dbReference>
<evidence type="ECO:0000256" key="3">
    <source>
        <dbReference type="ARBA" id="ARBA00022597"/>
    </source>
</evidence>
<evidence type="ECO:0000256" key="4">
    <source>
        <dbReference type="ARBA" id="ARBA00022679"/>
    </source>
</evidence>
<evidence type="ECO:0000256" key="6">
    <source>
        <dbReference type="ARBA" id="ARBA00022777"/>
    </source>
</evidence>
<keyword evidence="5" id="KW-0598">Phosphotransferase system</keyword>
<dbReference type="GO" id="GO:0016301">
    <property type="term" value="F:kinase activity"/>
    <property type="evidence" value="ECO:0007669"/>
    <property type="project" value="UniProtKB-KW"/>
</dbReference>
<dbReference type="EMBL" id="SLWU01000035">
    <property type="protein sequence ID" value="TCO56291.1"/>
    <property type="molecule type" value="Genomic_DNA"/>
</dbReference>
<keyword evidence="2" id="KW-0813">Transport</keyword>
<sequence length="161" mass="17485">MLFNLFKQTTKRLLIKSPVDGEVIEIINVPDEVFAQKLIGDGVAVIPEADIFVSPVDGIVTAVFPTKHAIGIRTKEGIEVMIHVGIDTVKLNGEGFDVFVSEGDKVKVGDKLLKVERTLIKSKAKSLVSPIVVTNMDRIKEFKKMTGKATAGQTVVIEAVI</sequence>
<evidence type="ECO:0000259" key="7">
    <source>
        <dbReference type="PROSITE" id="PS51093"/>
    </source>
</evidence>
<dbReference type="InterPro" id="IPR050890">
    <property type="entry name" value="PTS_EIIA_component"/>
</dbReference>
<evidence type="ECO:0000256" key="1">
    <source>
        <dbReference type="ARBA" id="ARBA00004496"/>
    </source>
</evidence>
<dbReference type="AlphaFoldDB" id="A0A4R2JA69"/>
<dbReference type="InterPro" id="IPR001127">
    <property type="entry name" value="PTS_EIIA_1_perm"/>
</dbReference>
<dbReference type="GO" id="GO:0009401">
    <property type="term" value="P:phosphoenolpyruvate-dependent sugar phosphotransferase system"/>
    <property type="evidence" value="ECO:0007669"/>
    <property type="project" value="UniProtKB-KW"/>
</dbReference>
<dbReference type="GO" id="GO:0005737">
    <property type="term" value="C:cytoplasm"/>
    <property type="evidence" value="ECO:0007669"/>
    <property type="project" value="UniProtKB-SubCell"/>
</dbReference>
<dbReference type="PANTHER" id="PTHR45008:SF1">
    <property type="entry name" value="PTS SYSTEM GLUCOSE-SPECIFIC EIIA COMPONENT"/>
    <property type="match status" value="1"/>
</dbReference>
<keyword evidence="6" id="KW-0418">Kinase</keyword>
<dbReference type="Proteomes" id="UP000294886">
    <property type="component" value="Unassembled WGS sequence"/>
</dbReference>
<protein>
    <submittedName>
        <fullName evidence="8">PTS system IIA component (Glc family)</fullName>
    </submittedName>
</protein>
<dbReference type="FunFam" id="2.70.70.10:FF:000001">
    <property type="entry name" value="PTS system glucose-specific IIA component"/>
    <property type="match status" value="1"/>
</dbReference>
<accession>A0A4R2JA69</accession>
<reference evidence="8 9" key="1">
    <citation type="submission" date="2019-03" db="EMBL/GenBank/DDBJ databases">
        <title>Genomic Encyclopedia of Type Strains, Phase IV (KMG-IV): sequencing the most valuable type-strain genomes for metagenomic binning, comparative biology and taxonomic classification.</title>
        <authorList>
            <person name="Goeker M."/>
        </authorList>
    </citation>
    <scope>NUCLEOTIDE SEQUENCE [LARGE SCALE GENOMIC DNA]</scope>
    <source>
        <strain evidence="8 9">DSM 13054</strain>
    </source>
</reference>
<organism evidence="8 9">
    <name type="scientific">Caldanaerobacter subterraneus</name>
    <dbReference type="NCBI Taxonomy" id="911092"/>
    <lineage>
        <taxon>Bacteria</taxon>
        <taxon>Bacillati</taxon>
        <taxon>Bacillota</taxon>
        <taxon>Clostridia</taxon>
        <taxon>Thermoanaerobacterales</taxon>
        <taxon>Thermoanaerobacteraceae</taxon>
        <taxon>Caldanaerobacter</taxon>
    </lineage>
</organism>
<evidence type="ECO:0000313" key="8">
    <source>
        <dbReference type="EMBL" id="TCO56291.1"/>
    </source>
</evidence>
<evidence type="ECO:0000313" key="9">
    <source>
        <dbReference type="Proteomes" id="UP000294886"/>
    </source>
</evidence>
<feature type="domain" description="PTS EIIA type-1" evidence="7">
    <location>
        <begin position="31"/>
        <end position="135"/>
    </location>
</feature>
<dbReference type="Pfam" id="PF00358">
    <property type="entry name" value="PTS_EIIA_1"/>
    <property type="match status" value="1"/>
</dbReference>
<comment type="caution">
    <text evidence="8">The sequence shown here is derived from an EMBL/GenBank/DDBJ whole genome shotgun (WGS) entry which is preliminary data.</text>
</comment>
<evidence type="ECO:0000256" key="5">
    <source>
        <dbReference type="ARBA" id="ARBA00022683"/>
    </source>
</evidence>
<proteinExistence type="predicted"/>
<evidence type="ECO:0000256" key="2">
    <source>
        <dbReference type="ARBA" id="ARBA00022448"/>
    </source>
</evidence>
<dbReference type="InterPro" id="IPR011055">
    <property type="entry name" value="Dup_hybrid_motif"/>
</dbReference>
<dbReference type="PROSITE" id="PS51093">
    <property type="entry name" value="PTS_EIIA_TYPE_1"/>
    <property type="match status" value="1"/>
</dbReference>
<name>A0A4R2JA69_9THEO</name>
<dbReference type="Gene3D" id="2.70.70.10">
    <property type="entry name" value="Glucose Permease (Domain IIA)"/>
    <property type="match status" value="1"/>
</dbReference>
<keyword evidence="4" id="KW-0808">Transferase</keyword>
<keyword evidence="3" id="KW-0762">Sugar transport</keyword>
<dbReference type="PROSITE" id="PS00371">
    <property type="entry name" value="PTS_EIIA_TYPE_1_HIS"/>
    <property type="match status" value="1"/>
</dbReference>
<dbReference type="SUPFAM" id="SSF51261">
    <property type="entry name" value="Duplicated hybrid motif"/>
    <property type="match status" value="1"/>
</dbReference>
<dbReference type="PANTHER" id="PTHR45008">
    <property type="entry name" value="PTS SYSTEM GLUCOSE-SPECIFIC EIIA COMPONENT"/>
    <property type="match status" value="1"/>
</dbReference>
<dbReference type="NCBIfam" id="TIGR00830">
    <property type="entry name" value="PTBA"/>
    <property type="match status" value="1"/>
</dbReference>
<gene>
    <name evidence="8" type="ORF">EV203_1352</name>
</gene>